<sequence length="281" mass="31448">MDGAGNAISIFNFIIESFGFIQLARDFENEFERYQLKLDVIQLRISRWGEASGLIHDNSNESSAPQHVDSGASKRSTADGTSGAENIPKEKMVEEILVTIRDTLVRAQRNATRMKTGLTTNNSQPLDPNLHIPSDLKRMRTRILGILDKRRIQKNQVVDSVKWAFYKRDQFERFIADVSSLTDELEKLAPPGSPERLHNISNEECKGLNKPNLEELKEIAEGCDPWLEGAVEKALTQRQGSDSYTITQSYNTGMVTGVHHGDIKGVSNGNNNAITNHWGRA</sequence>
<dbReference type="PANTHER" id="PTHR37542:SF3">
    <property type="entry name" value="PRION-INHIBITION AND PROPAGATION HELO DOMAIN-CONTAINING PROTEIN"/>
    <property type="match status" value="1"/>
</dbReference>
<evidence type="ECO:0000259" key="2">
    <source>
        <dbReference type="Pfam" id="PF14479"/>
    </source>
</evidence>
<feature type="domain" description="Prion-inhibition and propagation HeLo" evidence="2">
    <location>
        <begin position="5"/>
        <end position="218"/>
    </location>
</feature>
<name>A0A395NIB4_TRIAR</name>
<reference evidence="3 4" key="1">
    <citation type="journal article" date="2018" name="PLoS Pathog.">
        <title>Evolution of structural diversity of trichothecenes, a family of toxins produced by plant pathogenic and entomopathogenic fungi.</title>
        <authorList>
            <person name="Proctor R.H."/>
            <person name="McCormick S.P."/>
            <person name="Kim H.S."/>
            <person name="Cardoza R.E."/>
            <person name="Stanley A.M."/>
            <person name="Lindo L."/>
            <person name="Kelly A."/>
            <person name="Brown D.W."/>
            <person name="Lee T."/>
            <person name="Vaughan M.M."/>
            <person name="Alexander N.J."/>
            <person name="Busman M."/>
            <person name="Gutierrez S."/>
        </authorList>
    </citation>
    <scope>NUCLEOTIDE SEQUENCE [LARGE SCALE GENOMIC DNA]</scope>
    <source>
        <strain evidence="3 4">IBT 40837</strain>
    </source>
</reference>
<dbReference type="InterPro" id="IPR038305">
    <property type="entry name" value="HeLo_sf"/>
</dbReference>
<evidence type="ECO:0000313" key="3">
    <source>
        <dbReference type="EMBL" id="RFU75822.1"/>
    </source>
</evidence>
<feature type="compositionally biased region" description="Polar residues" evidence="1">
    <location>
        <begin position="73"/>
        <end position="84"/>
    </location>
</feature>
<dbReference type="AlphaFoldDB" id="A0A395NIB4"/>
<dbReference type="OrthoDB" id="20872at2759"/>
<proteinExistence type="predicted"/>
<dbReference type="EMBL" id="PXOA01000408">
    <property type="protein sequence ID" value="RFU75822.1"/>
    <property type="molecule type" value="Genomic_DNA"/>
</dbReference>
<feature type="region of interest" description="Disordered" evidence="1">
    <location>
        <begin position="56"/>
        <end position="86"/>
    </location>
</feature>
<evidence type="ECO:0000313" key="4">
    <source>
        <dbReference type="Proteomes" id="UP000266272"/>
    </source>
</evidence>
<dbReference type="PANTHER" id="PTHR37542">
    <property type="entry name" value="HELO DOMAIN-CONTAINING PROTEIN-RELATED"/>
    <property type="match status" value="1"/>
</dbReference>
<dbReference type="STRING" id="490622.A0A395NIB4"/>
<organism evidence="3 4">
    <name type="scientific">Trichoderma arundinaceum</name>
    <dbReference type="NCBI Taxonomy" id="490622"/>
    <lineage>
        <taxon>Eukaryota</taxon>
        <taxon>Fungi</taxon>
        <taxon>Dikarya</taxon>
        <taxon>Ascomycota</taxon>
        <taxon>Pezizomycotina</taxon>
        <taxon>Sordariomycetes</taxon>
        <taxon>Hypocreomycetidae</taxon>
        <taxon>Hypocreales</taxon>
        <taxon>Hypocreaceae</taxon>
        <taxon>Trichoderma</taxon>
    </lineage>
</organism>
<dbReference type="Proteomes" id="UP000266272">
    <property type="component" value="Unassembled WGS sequence"/>
</dbReference>
<protein>
    <submittedName>
        <fullName evidence="3">Small s</fullName>
    </submittedName>
</protein>
<dbReference type="Gene3D" id="1.20.120.1020">
    <property type="entry name" value="Prion-inhibition and propagation, HeLo domain"/>
    <property type="match status" value="1"/>
</dbReference>
<evidence type="ECO:0000256" key="1">
    <source>
        <dbReference type="SAM" id="MobiDB-lite"/>
    </source>
</evidence>
<comment type="caution">
    <text evidence="3">The sequence shown here is derived from an EMBL/GenBank/DDBJ whole genome shotgun (WGS) entry which is preliminary data.</text>
</comment>
<keyword evidence="4" id="KW-1185">Reference proteome</keyword>
<dbReference type="InterPro" id="IPR029498">
    <property type="entry name" value="HeLo_dom"/>
</dbReference>
<accession>A0A395NIB4</accession>
<dbReference type="Pfam" id="PF14479">
    <property type="entry name" value="HeLo"/>
    <property type="match status" value="1"/>
</dbReference>
<gene>
    <name evidence="3" type="ORF">TARUN_6423</name>
</gene>